<evidence type="ECO:0000256" key="10">
    <source>
        <dbReference type="ARBA" id="ARBA00023004"/>
    </source>
</evidence>
<dbReference type="PANTHER" id="PTHR30529:SF7">
    <property type="entry name" value="CYTOCHROME B561 BACTERIAL_NI-HYDROGENASE DOMAIN-CONTAINING PROTEIN"/>
    <property type="match status" value="1"/>
</dbReference>
<keyword evidence="10" id="KW-0408">Iron</keyword>
<dbReference type="InterPro" id="IPR011577">
    <property type="entry name" value="Cyt_b561_bac/Ni-Hgenase"/>
</dbReference>
<dbReference type="EMBL" id="QGNA01000001">
    <property type="protein sequence ID" value="PWS37981.1"/>
    <property type="molecule type" value="Genomic_DNA"/>
</dbReference>
<evidence type="ECO:0000256" key="12">
    <source>
        <dbReference type="ARBA" id="ARBA00037975"/>
    </source>
</evidence>
<dbReference type="RefSeq" id="WP_109868603.1">
    <property type="nucleotide sequence ID" value="NZ_QGNA01000001.1"/>
</dbReference>
<name>A0A317FFY1_9PROT</name>
<feature type="transmembrane region" description="Helical" evidence="13">
    <location>
        <begin position="41"/>
        <end position="60"/>
    </location>
</feature>
<evidence type="ECO:0000256" key="3">
    <source>
        <dbReference type="ARBA" id="ARBA00022448"/>
    </source>
</evidence>
<dbReference type="GO" id="GO:0022904">
    <property type="term" value="P:respiratory electron transport chain"/>
    <property type="evidence" value="ECO:0007669"/>
    <property type="project" value="InterPro"/>
</dbReference>
<evidence type="ECO:0000256" key="4">
    <source>
        <dbReference type="ARBA" id="ARBA00022475"/>
    </source>
</evidence>
<evidence type="ECO:0000259" key="14">
    <source>
        <dbReference type="Pfam" id="PF01292"/>
    </source>
</evidence>
<evidence type="ECO:0000256" key="7">
    <source>
        <dbReference type="ARBA" id="ARBA00022723"/>
    </source>
</evidence>
<reference evidence="16" key="1">
    <citation type="submission" date="2018-05" db="EMBL/GenBank/DDBJ databases">
        <authorList>
            <person name="Du Z."/>
            <person name="Wang X."/>
        </authorList>
    </citation>
    <scope>NUCLEOTIDE SEQUENCE [LARGE SCALE GENOMIC DNA]</scope>
    <source>
        <strain evidence="16">CQN31</strain>
    </source>
</reference>
<dbReference type="PANTHER" id="PTHR30529">
    <property type="entry name" value="CYTOCHROME B561"/>
    <property type="match status" value="1"/>
</dbReference>
<comment type="similarity">
    <text evidence="12">Belongs to the cytochrome b561 family.</text>
</comment>
<evidence type="ECO:0000256" key="8">
    <source>
        <dbReference type="ARBA" id="ARBA00022982"/>
    </source>
</evidence>
<evidence type="ECO:0000256" key="9">
    <source>
        <dbReference type="ARBA" id="ARBA00022989"/>
    </source>
</evidence>
<keyword evidence="6 13" id="KW-0812">Transmembrane</keyword>
<feature type="transmembrane region" description="Helical" evidence="13">
    <location>
        <begin position="136"/>
        <end position="158"/>
    </location>
</feature>
<comment type="cofactor">
    <cofactor evidence="1">
        <name>heme b</name>
        <dbReference type="ChEBI" id="CHEBI:60344"/>
    </cofactor>
</comment>
<proteinExistence type="inferred from homology"/>
<sequence>MRRYAMSSILLHWTMALAIGGAWLIGQLLEEFPRAERAGPQAAHVLLGLGVAALLLPRLLARLLGGAPATAGPEWERRLAAAAHGLLYLLMLAVPLSGLAIAVTGRAPLQVFGLFSVPNLMPDRSLHGVFEEVHEVLSNLMLGAVALHVAATLWHALVRRDGVLRHMMPGGAR</sequence>
<evidence type="ECO:0000256" key="11">
    <source>
        <dbReference type="ARBA" id="ARBA00023136"/>
    </source>
</evidence>
<evidence type="ECO:0000313" key="16">
    <source>
        <dbReference type="Proteomes" id="UP000245765"/>
    </source>
</evidence>
<evidence type="ECO:0000256" key="1">
    <source>
        <dbReference type="ARBA" id="ARBA00001970"/>
    </source>
</evidence>
<dbReference type="GO" id="GO:0046872">
    <property type="term" value="F:metal ion binding"/>
    <property type="evidence" value="ECO:0007669"/>
    <property type="project" value="UniProtKB-KW"/>
</dbReference>
<dbReference type="GO" id="GO:0020037">
    <property type="term" value="F:heme binding"/>
    <property type="evidence" value="ECO:0007669"/>
    <property type="project" value="TreeGrafter"/>
</dbReference>
<keyword evidence="16" id="KW-1185">Reference proteome</keyword>
<dbReference type="InterPro" id="IPR016174">
    <property type="entry name" value="Di-haem_cyt_TM"/>
</dbReference>
<keyword evidence="8" id="KW-0249">Electron transport</keyword>
<keyword evidence="3" id="KW-0813">Transport</keyword>
<comment type="subcellular location">
    <subcellularLocation>
        <location evidence="2">Cell membrane</location>
        <topology evidence="2">Multi-pass membrane protein</topology>
    </subcellularLocation>
</comment>
<keyword evidence="11 13" id="KW-0472">Membrane</keyword>
<gene>
    <name evidence="15" type="ORF">DFH01_01310</name>
</gene>
<keyword evidence="7" id="KW-0479">Metal-binding</keyword>
<keyword evidence="9 13" id="KW-1133">Transmembrane helix</keyword>
<dbReference type="AlphaFoldDB" id="A0A317FFY1"/>
<comment type="caution">
    <text evidence="15">The sequence shown here is derived from an EMBL/GenBank/DDBJ whole genome shotgun (WGS) entry which is preliminary data.</text>
</comment>
<dbReference type="OrthoDB" id="1247465at2"/>
<dbReference type="GO" id="GO:0009055">
    <property type="term" value="F:electron transfer activity"/>
    <property type="evidence" value="ECO:0007669"/>
    <property type="project" value="InterPro"/>
</dbReference>
<keyword evidence="4" id="KW-1003">Cell membrane</keyword>
<dbReference type="SUPFAM" id="SSF81342">
    <property type="entry name" value="Transmembrane di-heme cytochromes"/>
    <property type="match status" value="1"/>
</dbReference>
<feature type="transmembrane region" description="Helical" evidence="13">
    <location>
        <begin position="81"/>
        <end position="103"/>
    </location>
</feature>
<dbReference type="GO" id="GO:0005886">
    <property type="term" value="C:plasma membrane"/>
    <property type="evidence" value="ECO:0007669"/>
    <property type="project" value="UniProtKB-SubCell"/>
</dbReference>
<dbReference type="InterPro" id="IPR052168">
    <property type="entry name" value="Cytochrome_b561_oxidase"/>
</dbReference>
<evidence type="ECO:0000256" key="13">
    <source>
        <dbReference type="SAM" id="Phobius"/>
    </source>
</evidence>
<organism evidence="15 16">
    <name type="scientific">Falsiroseomonas bella</name>
    <dbReference type="NCBI Taxonomy" id="2184016"/>
    <lineage>
        <taxon>Bacteria</taxon>
        <taxon>Pseudomonadati</taxon>
        <taxon>Pseudomonadota</taxon>
        <taxon>Alphaproteobacteria</taxon>
        <taxon>Acetobacterales</taxon>
        <taxon>Roseomonadaceae</taxon>
        <taxon>Falsiroseomonas</taxon>
    </lineage>
</organism>
<dbReference type="Pfam" id="PF01292">
    <property type="entry name" value="Ni_hydr_CYTB"/>
    <property type="match status" value="1"/>
</dbReference>
<feature type="transmembrane region" description="Helical" evidence="13">
    <location>
        <begin position="9"/>
        <end position="29"/>
    </location>
</feature>
<evidence type="ECO:0000256" key="2">
    <source>
        <dbReference type="ARBA" id="ARBA00004651"/>
    </source>
</evidence>
<dbReference type="Proteomes" id="UP000245765">
    <property type="component" value="Unassembled WGS sequence"/>
</dbReference>
<feature type="domain" description="Cytochrome b561 bacterial/Ni-hydrogenase" evidence="14">
    <location>
        <begin position="3"/>
        <end position="170"/>
    </location>
</feature>
<protein>
    <submittedName>
        <fullName evidence="15">Cytochrome b</fullName>
    </submittedName>
</protein>
<evidence type="ECO:0000256" key="5">
    <source>
        <dbReference type="ARBA" id="ARBA00022617"/>
    </source>
</evidence>
<evidence type="ECO:0000256" key="6">
    <source>
        <dbReference type="ARBA" id="ARBA00022692"/>
    </source>
</evidence>
<keyword evidence="5" id="KW-0349">Heme</keyword>
<accession>A0A317FFY1</accession>
<evidence type="ECO:0000313" key="15">
    <source>
        <dbReference type="EMBL" id="PWS37981.1"/>
    </source>
</evidence>